<evidence type="ECO:0000313" key="2">
    <source>
        <dbReference type="EMBL" id="MXP65096.1"/>
    </source>
</evidence>
<accession>A0A845BG72</accession>
<keyword evidence="1" id="KW-0732">Signal</keyword>
<comment type="caution">
    <text evidence="2">The sequence shown here is derived from an EMBL/GenBank/DDBJ whole genome shotgun (WGS) entry which is preliminary data.</text>
</comment>
<evidence type="ECO:0000313" key="3">
    <source>
        <dbReference type="Proteomes" id="UP000460715"/>
    </source>
</evidence>
<keyword evidence="3" id="KW-1185">Reference proteome</keyword>
<dbReference type="Proteomes" id="UP000460715">
    <property type="component" value="Unassembled WGS sequence"/>
</dbReference>
<evidence type="ECO:0000256" key="1">
    <source>
        <dbReference type="SAM" id="SignalP"/>
    </source>
</evidence>
<reference evidence="2 3" key="1">
    <citation type="submission" date="2019-03" db="EMBL/GenBank/DDBJ databases">
        <title>Roseomonas sp. a novel Roseomonas species isolated from Sea whip Gorgonian.</title>
        <authorList>
            <person name="Li F."/>
            <person name="Pan X."/>
            <person name="Huang S."/>
            <person name="Li Z."/>
            <person name="Meng B."/>
        </authorList>
    </citation>
    <scope>NUCLEOTIDE SEQUENCE [LARGE SCALE GENOMIC DNA]</scope>
    <source>
        <strain evidence="2 3">M0104</strain>
    </source>
</reference>
<protein>
    <submittedName>
        <fullName evidence="2">Uncharacterized protein</fullName>
    </submittedName>
</protein>
<organism evidence="2 3">
    <name type="scientific">Teichococcus coralli</name>
    <dbReference type="NCBI Taxonomy" id="2545983"/>
    <lineage>
        <taxon>Bacteria</taxon>
        <taxon>Pseudomonadati</taxon>
        <taxon>Pseudomonadota</taxon>
        <taxon>Alphaproteobacteria</taxon>
        <taxon>Acetobacterales</taxon>
        <taxon>Roseomonadaceae</taxon>
        <taxon>Roseomonas</taxon>
    </lineage>
</organism>
<dbReference type="OrthoDB" id="7270944at2"/>
<feature type="signal peptide" evidence="1">
    <location>
        <begin position="1"/>
        <end position="27"/>
    </location>
</feature>
<name>A0A845BG72_9PROT</name>
<proteinExistence type="predicted"/>
<dbReference type="EMBL" id="SNVJ01000017">
    <property type="protein sequence ID" value="MXP65096.1"/>
    <property type="molecule type" value="Genomic_DNA"/>
</dbReference>
<gene>
    <name evidence="2" type="ORF">E0493_17250</name>
</gene>
<feature type="chain" id="PRO_5032872446" evidence="1">
    <location>
        <begin position="28"/>
        <end position="220"/>
    </location>
</feature>
<sequence>MAARPALAPVLVLALALGPVISVPAFAQRQPTLPGQPGVPAVTCGPSNNSPACQSLRQAVPGGSIPGVVAPRLAEPPAFRWPQPEPLGDMAPQRLIPPRIQAFLRDPRIDPLTRAYLLSLGGRKRERWSVQDLQTLSALIPTLTELMVPTALISELYEFLGLDPASLFEPQLGEGWQAASTAQDPRRRFRRAERCLRLTEQAQADPSQVLVEDLLNCDAD</sequence>
<dbReference type="RefSeq" id="WP_160938501.1">
    <property type="nucleotide sequence ID" value="NZ_SNVJ01000017.1"/>
</dbReference>
<dbReference type="AlphaFoldDB" id="A0A845BG72"/>